<dbReference type="GO" id="GO:0005886">
    <property type="term" value="C:plasma membrane"/>
    <property type="evidence" value="ECO:0007669"/>
    <property type="project" value="TreeGrafter"/>
</dbReference>
<dbReference type="InterPro" id="IPR036138">
    <property type="entry name" value="PBP_dimer_sf"/>
</dbReference>
<dbReference type="SUPFAM" id="SSF56601">
    <property type="entry name" value="beta-lactamase/transpeptidase-like"/>
    <property type="match status" value="1"/>
</dbReference>
<feature type="domain" description="Penicillin-binding protein transpeptidase" evidence="3">
    <location>
        <begin position="111"/>
        <end position="402"/>
    </location>
</feature>
<keyword evidence="2" id="KW-0472">Membrane</keyword>
<dbReference type="AlphaFoldDB" id="A0A418VFU2"/>
<dbReference type="InterPro" id="IPR012338">
    <property type="entry name" value="Beta-lactam/transpept-like"/>
</dbReference>
<dbReference type="Pfam" id="PF00905">
    <property type="entry name" value="Transpeptidase"/>
    <property type="match status" value="1"/>
</dbReference>
<dbReference type="PANTHER" id="PTHR30627">
    <property type="entry name" value="PEPTIDOGLYCAN D,D-TRANSPEPTIDASE"/>
    <property type="match status" value="1"/>
</dbReference>
<dbReference type="GO" id="GO:0008658">
    <property type="term" value="F:penicillin binding"/>
    <property type="evidence" value="ECO:0007669"/>
    <property type="project" value="InterPro"/>
</dbReference>
<dbReference type="Gene3D" id="3.40.710.10">
    <property type="entry name" value="DD-peptidase/beta-lactamase superfamily"/>
    <property type="match status" value="1"/>
</dbReference>
<gene>
    <name evidence="4" type="ORF">D3875_02365</name>
</gene>
<dbReference type="Proteomes" id="UP000286287">
    <property type="component" value="Unassembled WGS sequence"/>
</dbReference>
<comment type="caution">
    <text evidence="4">The sequence shown here is derived from an EMBL/GenBank/DDBJ whole genome shotgun (WGS) entry which is preliminary data.</text>
</comment>
<accession>A0A418VFU2</accession>
<reference evidence="4 5" key="1">
    <citation type="submission" date="2018-09" db="EMBL/GenBank/DDBJ databases">
        <authorList>
            <person name="Zhu H."/>
        </authorList>
    </citation>
    <scope>NUCLEOTIDE SEQUENCE [LARGE SCALE GENOMIC DNA]</scope>
    <source>
        <strain evidence="4 5">K2S05-167</strain>
    </source>
</reference>
<dbReference type="SUPFAM" id="SSF56519">
    <property type="entry name" value="Penicillin binding protein dimerisation domain"/>
    <property type="match status" value="1"/>
</dbReference>
<evidence type="ECO:0000313" key="4">
    <source>
        <dbReference type="EMBL" id="RJF75002.1"/>
    </source>
</evidence>
<keyword evidence="5" id="KW-1185">Reference proteome</keyword>
<dbReference type="PANTHER" id="PTHR30627:SF1">
    <property type="entry name" value="PEPTIDOGLYCAN D,D-TRANSPEPTIDASE FTSI"/>
    <property type="match status" value="1"/>
</dbReference>
<organism evidence="4 5">
    <name type="scientific">Deinococcus cavernae</name>
    <dbReference type="NCBI Taxonomy" id="2320857"/>
    <lineage>
        <taxon>Bacteria</taxon>
        <taxon>Thermotogati</taxon>
        <taxon>Deinococcota</taxon>
        <taxon>Deinococci</taxon>
        <taxon>Deinococcales</taxon>
        <taxon>Deinococcaceae</taxon>
        <taxon>Deinococcus</taxon>
    </lineage>
</organism>
<dbReference type="Gene3D" id="3.30.450.330">
    <property type="match status" value="1"/>
</dbReference>
<sequence>MLVFIPLGGRLPASAAVSAVQTVPSRGKLYSQDNKLLATGPAQTRRYPQGRLAAQVLGFTGEAGGLEGLERTLEEPLSQGRDQILTLNSSIQEVAESALAQAGERVKAQYGSVVVLDRRSGAVLALANWPAFDLNRWQETSPVRWRNRAALDEFEPGSVVKALTVAALLNEGRTSREQVYSTPMRRSYAGTVINDLVPHPARLNTQHILRYSSNVGMTRLVESVPPDLLYSYFRAYGLGESLPLELPNVDGVLPEPRNWSALRQATMSFGQGLSLSALQLAAAFNVLANDGEFVSPSILSGTVAARRQVLRPETAREMQDILSEVVDEGIPTQAEVPGYHAAGKTGTAQVAVGGRYSSSVFTSTFAGFFPAASPQYTVVVMVYGAQTNFQGSQLAAPIFREIKAAIASMRALSPEQGKKTDLHGWHARMDSASVQ</sequence>
<evidence type="ECO:0000259" key="3">
    <source>
        <dbReference type="Pfam" id="PF00905"/>
    </source>
</evidence>
<protein>
    <submittedName>
        <fullName evidence="4">Penicillin-binding protein 2</fullName>
    </submittedName>
</protein>
<dbReference type="InterPro" id="IPR050515">
    <property type="entry name" value="Beta-lactam/transpept"/>
</dbReference>
<dbReference type="OrthoDB" id="9770103at2"/>
<dbReference type="GO" id="GO:0071555">
    <property type="term" value="P:cell wall organization"/>
    <property type="evidence" value="ECO:0007669"/>
    <property type="project" value="TreeGrafter"/>
</dbReference>
<proteinExistence type="predicted"/>
<dbReference type="Gene3D" id="3.90.1310.10">
    <property type="entry name" value="Penicillin-binding protein 2a (Domain 2)"/>
    <property type="match status" value="1"/>
</dbReference>
<evidence type="ECO:0000256" key="2">
    <source>
        <dbReference type="ARBA" id="ARBA00023136"/>
    </source>
</evidence>
<dbReference type="InterPro" id="IPR001460">
    <property type="entry name" value="PCN-bd_Tpept"/>
</dbReference>
<comment type="subcellular location">
    <subcellularLocation>
        <location evidence="1">Membrane</location>
    </subcellularLocation>
</comment>
<evidence type="ECO:0000313" key="5">
    <source>
        <dbReference type="Proteomes" id="UP000286287"/>
    </source>
</evidence>
<evidence type="ECO:0000256" key="1">
    <source>
        <dbReference type="ARBA" id="ARBA00004370"/>
    </source>
</evidence>
<name>A0A418VFU2_9DEIO</name>
<dbReference type="EMBL" id="QYUJ01000008">
    <property type="protein sequence ID" value="RJF75002.1"/>
    <property type="molecule type" value="Genomic_DNA"/>
</dbReference>